<dbReference type="Gene3D" id="3.40.190.150">
    <property type="entry name" value="Bordetella uptake gene, domain 1"/>
    <property type="match status" value="1"/>
</dbReference>
<proteinExistence type="inferred from homology"/>
<feature type="region of interest" description="Disordered" evidence="2">
    <location>
        <begin position="1"/>
        <end position="24"/>
    </location>
</feature>
<protein>
    <submittedName>
        <fullName evidence="3">MFS transporter</fullName>
    </submittedName>
</protein>
<dbReference type="PIRSF" id="PIRSF017082">
    <property type="entry name" value="YflP"/>
    <property type="match status" value="1"/>
</dbReference>
<dbReference type="Proteomes" id="UP000597507">
    <property type="component" value="Unassembled WGS sequence"/>
</dbReference>
<comment type="similarity">
    <text evidence="1">Belongs to the UPF0065 (bug) family.</text>
</comment>
<accession>A0A8J3EAM3</accession>
<evidence type="ECO:0000313" key="3">
    <source>
        <dbReference type="EMBL" id="GGG17895.1"/>
    </source>
</evidence>
<sequence length="375" mass="38717">MAGLSARHGRADSTNSTEEEGMMDRNPAAGIGAAASVAAVAGAAAMRVGPAARRRAVLAAGVLCGAWPAAAQQAGGAFPSRPLRIIVPFSAGGSTDILGRICAQILTERLGQPVVVENITGAGGTIGASRVVEAAPDGYTLLAGTPGSIAINPQLQPRIPYQPLRDLEPVVFVGDSPAVVVVRRDSPLRGLRDLVARARAEPGRLTFASAGIGSFAHLSAELFKWRAGVDLVHVPYRGTAPAATDLIAGRVDTMFENYPSVQAYLAAGEMRALAIAARRRSALLPEVPTAAEEGVPDYESSSWFGLFAPARTPRAAIEAVNGAIAAAIREPALAQRLAGLGVEPVGGTPEAFREYVARRIEETGAIIRTAGITAQ</sequence>
<dbReference type="InterPro" id="IPR005064">
    <property type="entry name" value="BUG"/>
</dbReference>
<reference evidence="3 4" key="1">
    <citation type="journal article" date="2014" name="Int. J. Syst. Evol. Microbiol.">
        <title>Complete genome sequence of Corynebacterium casei LMG S-19264T (=DSM 44701T), isolated from a smear-ripened cheese.</title>
        <authorList>
            <consortium name="US DOE Joint Genome Institute (JGI-PGF)"/>
            <person name="Walter F."/>
            <person name="Albersmeier A."/>
            <person name="Kalinowski J."/>
            <person name="Ruckert C."/>
        </authorList>
    </citation>
    <scope>NUCLEOTIDE SEQUENCE [LARGE SCALE GENOMIC DNA]</scope>
    <source>
        <strain evidence="3 4">CGMCC 1.16330</strain>
    </source>
</reference>
<organism evidence="3 4">
    <name type="scientific">Caldovatus sediminis</name>
    <dbReference type="NCBI Taxonomy" id="2041189"/>
    <lineage>
        <taxon>Bacteria</taxon>
        <taxon>Pseudomonadati</taxon>
        <taxon>Pseudomonadota</taxon>
        <taxon>Alphaproteobacteria</taxon>
        <taxon>Acetobacterales</taxon>
        <taxon>Roseomonadaceae</taxon>
        <taxon>Caldovatus</taxon>
    </lineage>
</organism>
<dbReference type="PANTHER" id="PTHR42928">
    <property type="entry name" value="TRICARBOXYLATE-BINDING PROTEIN"/>
    <property type="match status" value="1"/>
</dbReference>
<name>A0A8J3EAM3_9PROT</name>
<dbReference type="PANTHER" id="PTHR42928:SF5">
    <property type="entry name" value="BLR1237 PROTEIN"/>
    <property type="match status" value="1"/>
</dbReference>
<dbReference type="Gene3D" id="3.40.190.10">
    <property type="entry name" value="Periplasmic binding protein-like II"/>
    <property type="match status" value="1"/>
</dbReference>
<dbReference type="InterPro" id="IPR042100">
    <property type="entry name" value="Bug_dom1"/>
</dbReference>
<dbReference type="EMBL" id="BMKS01000001">
    <property type="protein sequence ID" value="GGG17895.1"/>
    <property type="molecule type" value="Genomic_DNA"/>
</dbReference>
<evidence type="ECO:0000256" key="1">
    <source>
        <dbReference type="ARBA" id="ARBA00006987"/>
    </source>
</evidence>
<dbReference type="CDD" id="cd13578">
    <property type="entry name" value="PBP2_Bug27"/>
    <property type="match status" value="1"/>
</dbReference>
<evidence type="ECO:0000256" key="2">
    <source>
        <dbReference type="SAM" id="MobiDB-lite"/>
    </source>
</evidence>
<keyword evidence="4" id="KW-1185">Reference proteome</keyword>
<dbReference type="AlphaFoldDB" id="A0A8J3EAM3"/>
<evidence type="ECO:0000313" key="4">
    <source>
        <dbReference type="Proteomes" id="UP000597507"/>
    </source>
</evidence>
<dbReference type="Pfam" id="PF03401">
    <property type="entry name" value="TctC"/>
    <property type="match status" value="1"/>
</dbReference>
<gene>
    <name evidence="3" type="ORF">GCM10010964_02630</name>
</gene>
<dbReference type="SUPFAM" id="SSF53850">
    <property type="entry name" value="Periplasmic binding protein-like II"/>
    <property type="match status" value="1"/>
</dbReference>
<comment type="caution">
    <text evidence="3">The sequence shown here is derived from an EMBL/GenBank/DDBJ whole genome shotgun (WGS) entry which is preliminary data.</text>
</comment>